<evidence type="ECO:0000256" key="1">
    <source>
        <dbReference type="SAM" id="MobiDB-lite"/>
    </source>
</evidence>
<feature type="compositionally biased region" description="Basic and acidic residues" evidence="1">
    <location>
        <begin position="1"/>
        <end position="33"/>
    </location>
</feature>
<sequence length="224" mass="24402">MSERDAGIGSEAGRRDDIKILNVDHNDLGREQDDSGDVNPAHGGCFFETGRVDGELGALPLTRVASRRGHHDTNDEDARDHCRSGAAERDQPDDHIDDAKCGDPIPFGAQSSEFRCVSKGLPGLSPVGDGLGLDDFPWAAVHAQNADEDDSARRRCDAPFLATCPNAGIRSYIAPKHQTREMSYCMYSRLQDTDGVDEMDHERSLAIETGSNRFHADGSGRRIP</sequence>
<dbReference type="EMBL" id="JAPDNT010000001">
    <property type="protein sequence ID" value="MCW3473485.1"/>
    <property type="molecule type" value="Genomic_DNA"/>
</dbReference>
<gene>
    <name evidence="2" type="ORF">OL599_02750</name>
</gene>
<protein>
    <submittedName>
        <fullName evidence="2">Uncharacterized protein</fullName>
    </submittedName>
</protein>
<evidence type="ECO:0000313" key="2">
    <source>
        <dbReference type="EMBL" id="MCW3473485.1"/>
    </source>
</evidence>
<comment type="caution">
    <text evidence="2">The sequence shown here is derived from an EMBL/GenBank/DDBJ whole genome shotgun (WGS) entry which is preliminary data.</text>
</comment>
<dbReference type="RefSeq" id="WP_264712061.1">
    <property type="nucleotide sequence ID" value="NZ_JAPDNT010000001.1"/>
</dbReference>
<feature type="region of interest" description="Disordered" evidence="1">
    <location>
        <begin position="1"/>
        <end position="42"/>
    </location>
</feature>
<proteinExistence type="predicted"/>
<name>A0AA41YNC3_9PROT</name>
<organism evidence="2 3">
    <name type="scientific">Limobrevibacterium gyesilva</name>
    <dbReference type="NCBI Taxonomy" id="2991712"/>
    <lineage>
        <taxon>Bacteria</taxon>
        <taxon>Pseudomonadati</taxon>
        <taxon>Pseudomonadota</taxon>
        <taxon>Alphaproteobacteria</taxon>
        <taxon>Acetobacterales</taxon>
        <taxon>Acetobacteraceae</taxon>
        <taxon>Limobrevibacterium</taxon>
    </lineage>
</organism>
<feature type="compositionally biased region" description="Basic and acidic residues" evidence="1">
    <location>
        <begin position="71"/>
        <end position="99"/>
    </location>
</feature>
<reference evidence="2" key="2">
    <citation type="submission" date="2022-10" db="EMBL/GenBank/DDBJ databases">
        <authorList>
            <person name="Trinh H.N."/>
        </authorList>
    </citation>
    <scope>NUCLEOTIDE SEQUENCE</scope>
    <source>
        <strain evidence="2">RN2-1</strain>
    </source>
</reference>
<keyword evidence="3" id="KW-1185">Reference proteome</keyword>
<dbReference type="Proteomes" id="UP001165679">
    <property type="component" value="Unassembled WGS sequence"/>
</dbReference>
<accession>A0AA41YNC3</accession>
<evidence type="ECO:0000313" key="3">
    <source>
        <dbReference type="Proteomes" id="UP001165679"/>
    </source>
</evidence>
<feature type="region of interest" description="Disordered" evidence="1">
    <location>
        <begin position="63"/>
        <end position="99"/>
    </location>
</feature>
<dbReference type="AlphaFoldDB" id="A0AA41YNC3"/>
<reference evidence="2" key="1">
    <citation type="submission" date="2022-09" db="EMBL/GenBank/DDBJ databases">
        <title>Rhodovastum sp. nov. RN2-1 isolated from soil in Seongnam, South Korea.</title>
        <authorList>
            <person name="Le N.T."/>
        </authorList>
    </citation>
    <scope>NUCLEOTIDE SEQUENCE</scope>
    <source>
        <strain evidence="2">RN2-1</strain>
    </source>
</reference>